<feature type="domain" description="FAD dependent oxidoreductase" evidence="6">
    <location>
        <begin position="6"/>
        <end position="351"/>
    </location>
</feature>
<organism evidence="7 8">
    <name type="scientific">Oceanobacillus caeni</name>
    <dbReference type="NCBI Taxonomy" id="405946"/>
    <lineage>
        <taxon>Bacteria</taxon>
        <taxon>Bacillati</taxon>
        <taxon>Bacillota</taxon>
        <taxon>Bacilli</taxon>
        <taxon>Bacillales</taxon>
        <taxon>Bacillaceae</taxon>
        <taxon>Oceanobacillus</taxon>
    </lineage>
</organism>
<dbReference type="RefSeq" id="WP_060667654.1">
    <property type="nucleotide sequence ID" value="NZ_LGTK01000004.1"/>
</dbReference>
<keyword evidence="2" id="KW-0784">Thiamine biosynthesis</keyword>
<dbReference type="SUPFAM" id="SSF51905">
    <property type="entry name" value="FAD/NAD(P)-binding domain"/>
    <property type="match status" value="1"/>
</dbReference>
<dbReference type="Gene3D" id="3.30.9.10">
    <property type="entry name" value="D-Amino Acid Oxidase, subunit A, domain 2"/>
    <property type="match status" value="1"/>
</dbReference>
<proteinExistence type="predicted"/>
<dbReference type="Proteomes" id="UP000037854">
    <property type="component" value="Unassembled WGS sequence"/>
</dbReference>
<dbReference type="PANTHER" id="PTHR13847:SF289">
    <property type="entry name" value="GLYCINE OXIDASE"/>
    <property type="match status" value="1"/>
</dbReference>
<evidence type="ECO:0000256" key="2">
    <source>
        <dbReference type="ARBA" id="ARBA00022977"/>
    </source>
</evidence>
<evidence type="ECO:0000256" key="3">
    <source>
        <dbReference type="ARBA" id="ARBA00023002"/>
    </source>
</evidence>
<dbReference type="Pfam" id="PF01266">
    <property type="entry name" value="DAO"/>
    <property type="match status" value="1"/>
</dbReference>
<dbReference type="Gene3D" id="3.50.50.60">
    <property type="entry name" value="FAD/NAD(P)-binding domain"/>
    <property type="match status" value="1"/>
</dbReference>
<evidence type="ECO:0000259" key="6">
    <source>
        <dbReference type="Pfam" id="PF01266"/>
    </source>
</evidence>
<evidence type="ECO:0000313" key="7">
    <source>
        <dbReference type="EMBL" id="KPH78189.1"/>
    </source>
</evidence>
<dbReference type="InterPro" id="IPR012727">
    <property type="entry name" value="Gly_oxidase_ThiO"/>
</dbReference>
<keyword evidence="8" id="KW-1185">Reference proteome</keyword>
<gene>
    <name evidence="7" type="ORF">AFL42_01985</name>
</gene>
<sequence>MKKQHDVIIVGGGVIGSSIAFQLSKRHYRVLVVEKGTVAQKASSAAAGMLGAQNELEKDCTLFPIALKSRAMFPGLAEELKFLSNIDIELIQSGILRVVQTEQEVAHLQSVAAYQQNEGESVEWLSKEQVKAKEPQISQSIIGGLYMPNDGQVSPPLLTKALAQSAVNLGAEILEFTEVIDFLHENGHISGVRTGTDNFYAEKVIVAGGAWSKQILENLELSIDAYPVKGECFSVRTRGPIIKSSIFSTGAYIVPKSGDRLIVGATERSHTFDESVQLSGLLQLMMNAIQIIPALKQAKWEKTWAGIRPQTGDGLPYLGEHPRIKGLFIATGHYRNGILLAPITGLLMADLLERKESVNHPFRIDRLSREVNL</sequence>
<dbReference type="InterPro" id="IPR036188">
    <property type="entry name" value="FAD/NAD-bd_sf"/>
</dbReference>
<evidence type="ECO:0000256" key="5">
    <source>
        <dbReference type="ARBA" id="ARBA00050018"/>
    </source>
</evidence>
<evidence type="ECO:0000256" key="4">
    <source>
        <dbReference type="ARBA" id="ARBA00049872"/>
    </source>
</evidence>
<comment type="catalytic activity">
    <reaction evidence="4">
        <text>glycine + O2 + H2O = glyoxylate + H2O2 + NH4(+)</text>
        <dbReference type="Rhea" id="RHEA:11532"/>
        <dbReference type="ChEBI" id="CHEBI:15377"/>
        <dbReference type="ChEBI" id="CHEBI:15379"/>
        <dbReference type="ChEBI" id="CHEBI:16240"/>
        <dbReference type="ChEBI" id="CHEBI:28938"/>
        <dbReference type="ChEBI" id="CHEBI:36655"/>
        <dbReference type="ChEBI" id="CHEBI:57305"/>
        <dbReference type="EC" id="1.4.3.19"/>
    </reaction>
</comment>
<dbReference type="EMBL" id="LGTK01000004">
    <property type="protein sequence ID" value="KPH78189.1"/>
    <property type="molecule type" value="Genomic_DNA"/>
</dbReference>
<name>A0ABR5MMN7_9BACI</name>
<protein>
    <recommendedName>
        <fullName evidence="5">glycine oxidase</fullName>
        <ecNumber evidence="5">1.4.3.19</ecNumber>
    </recommendedName>
</protein>
<evidence type="ECO:0000313" key="8">
    <source>
        <dbReference type="Proteomes" id="UP000037854"/>
    </source>
</evidence>
<comment type="caution">
    <text evidence="7">The sequence shown here is derived from an EMBL/GenBank/DDBJ whole genome shotgun (WGS) entry which is preliminary data.</text>
</comment>
<dbReference type="NCBIfam" id="TIGR02352">
    <property type="entry name" value="thiamin_ThiO"/>
    <property type="match status" value="1"/>
</dbReference>
<dbReference type="InterPro" id="IPR006076">
    <property type="entry name" value="FAD-dep_OxRdtase"/>
</dbReference>
<keyword evidence="3" id="KW-0560">Oxidoreductase</keyword>
<evidence type="ECO:0000256" key="1">
    <source>
        <dbReference type="ARBA" id="ARBA00004948"/>
    </source>
</evidence>
<dbReference type="EC" id="1.4.3.19" evidence="5"/>
<dbReference type="PANTHER" id="PTHR13847">
    <property type="entry name" value="SARCOSINE DEHYDROGENASE-RELATED"/>
    <property type="match status" value="1"/>
</dbReference>
<accession>A0ABR5MMN7</accession>
<dbReference type="SUPFAM" id="SSF54373">
    <property type="entry name" value="FAD-linked reductases, C-terminal domain"/>
    <property type="match status" value="1"/>
</dbReference>
<reference evidence="7 8" key="1">
    <citation type="submission" date="2015-07" db="EMBL/GenBank/DDBJ databases">
        <title>High-quality draft genome sequence of Oceanobacillus caeni HM6, a bacillus isolated from a human feces.</title>
        <authorList>
            <person name="Kumar J."/>
            <person name="Verma M.K."/>
            <person name="Pandey R."/>
            <person name="Bhambi M."/>
            <person name="Chauhan N."/>
        </authorList>
    </citation>
    <scope>NUCLEOTIDE SEQUENCE [LARGE SCALE GENOMIC DNA]</scope>
    <source>
        <strain evidence="7 8">HM6</strain>
    </source>
</reference>
<comment type="pathway">
    <text evidence="1">Cofactor biosynthesis; thiamine diphosphate biosynthesis.</text>
</comment>